<sequence>MRRIVIPPPPEDERKKVVEDVDKDRRYAIDASIVRIMKSHKVLGHQQLVMECVERLSPDFKAIKKRIEDLITRNYLERDKENPNLFRVSHKCLIDVLVQPDFKAIKKRIEDLITPDYLERDKENPNLFRYLA</sequence>
<gene>
    <name evidence="1" type="ORF">LOK49_LG15G00285</name>
</gene>
<evidence type="ECO:0000313" key="1">
    <source>
        <dbReference type="EMBL" id="KAI7982245.1"/>
    </source>
</evidence>
<reference evidence="1 2" key="1">
    <citation type="journal article" date="2022" name="Plant J.">
        <title>Chromosome-level genome of Camellia lanceoleosa provides a valuable resource for understanding genome evolution and self-incompatibility.</title>
        <authorList>
            <person name="Gong W."/>
            <person name="Xiao S."/>
            <person name="Wang L."/>
            <person name="Liao Z."/>
            <person name="Chang Y."/>
            <person name="Mo W."/>
            <person name="Hu G."/>
            <person name="Li W."/>
            <person name="Zhao G."/>
            <person name="Zhu H."/>
            <person name="Hu X."/>
            <person name="Ji K."/>
            <person name="Xiang X."/>
            <person name="Song Q."/>
            <person name="Yuan D."/>
            <person name="Jin S."/>
            <person name="Zhang L."/>
        </authorList>
    </citation>
    <scope>NUCLEOTIDE SEQUENCE [LARGE SCALE GENOMIC DNA]</scope>
    <source>
        <strain evidence="1">SQ_2022a</strain>
    </source>
</reference>
<comment type="caution">
    <text evidence="1">The sequence shown here is derived from an EMBL/GenBank/DDBJ whole genome shotgun (WGS) entry which is preliminary data.</text>
</comment>
<organism evidence="1 2">
    <name type="scientific">Camellia lanceoleosa</name>
    <dbReference type="NCBI Taxonomy" id="1840588"/>
    <lineage>
        <taxon>Eukaryota</taxon>
        <taxon>Viridiplantae</taxon>
        <taxon>Streptophyta</taxon>
        <taxon>Embryophyta</taxon>
        <taxon>Tracheophyta</taxon>
        <taxon>Spermatophyta</taxon>
        <taxon>Magnoliopsida</taxon>
        <taxon>eudicotyledons</taxon>
        <taxon>Gunneridae</taxon>
        <taxon>Pentapetalae</taxon>
        <taxon>asterids</taxon>
        <taxon>Ericales</taxon>
        <taxon>Theaceae</taxon>
        <taxon>Camellia</taxon>
    </lineage>
</organism>
<dbReference type="EMBL" id="CM045768">
    <property type="protein sequence ID" value="KAI7982245.1"/>
    <property type="molecule type" value="Genomic_DNA"/>
</dbReference>
<accession>A0ACC0F0Y5</accession>
<proteinExistence type="predicted"/>
<dbReference type="Proteomes" id="UP001060215">
    <property type="component" value="Chromosome 11"/>
</dbReference>
<evidence type="ECO:0000313" key="2">
    <source>
        <dbReference type="Proteomes" id="UP001060215"/>
    </source>
</evidence>
<keyword evidence="2" id="KW-1185">Reference proteome</keyword>
<name>A0ACC0F0Y5_9ERIC</name>
<protein>
    <submittedName>
        <fullName evidence="1">Cullin-1</fullName>
    </submittedName>
</protein>